<comment type="caution">
    <text evidence="1">The sequence shown here is derived from an EMBL/GenBank/DDBJ whole genome shotgun (WGS) entry which is preliminary data.</text>
</comment>
<gene>
    <name evidence="1" type="ORF">WJ0W_003303</name>
</gene>
<sequence length="110" mass="13107">MSGKLSGNGIWESSRFIVPEFREALLRRQRENVRRERPQLDEMVWDEISRSLQESLEDRKALTLELFDPFERREVTGVVVDIDMIGQRVRLQQDNERCWIRVEDIFGVLS</sequence>
<proteinExistence type="predicted"/>
<reference evidence="1" key="1">
    <citation type="submission" date="2022-06" db="EMBL/GenBank/DDBJ databases">
        <authorList>
            <person name="Dietemann V."/>
            <person name="Ory F."/>
            <person name="Dainat B."/>
            <person name="Oberhansli S."/>
        </authorList>
    </citation>
    <scope>NUCLEOTIDE SEQUENCE</scope>
    <source>
        <strain evidence="1">Ena-SAMPLE-TAB-26-04-2022-14:26:32:270-5432</strain>
    </source>
</reference>
<dbReference type="InterPro" id="IPR014962">
    <property type="entry name" value="YolD"/>
</dbReference>
<dbReference type="EMBL" id="CALYLO010000004">
    <property type="protein sequence ID" value="CAH8246066.1"/>
    <property type="molecule type" value="Genomic_DNA"/>
</dbReference>
<dbReference type="RefSeq" id="WP_213427774.1">
    <property type="nucleotide sequence ID" value="NZ_AP031286.1"/>
</dbReference>
<dbReference type="Proteomes" id="UP001154322">
    <property type="component" value="Unassembled WGS sequence"/>
</dbReference>
<evidence type="ECO:0000313" key="1">
    <source>
        <dbReference type="EMBL" id="CAH8246066.1"/>
    </source>
</evidence>
<dbReference type="Pfam" id="PF08863">
    <property type="entry name" value="YolD"/>
    <property type="match status" value="1"/>
</dbReference>
<organism evidence="1 2">
    <name type="scientific">Paenibacillus melissococcoides</name>
    <dbReference type="NCBI Taxonomy" id="2912268"/>
    <lineage>
        <taxon>Bacteria</taxon>
        <taxon>Bacillati</taxon>
        <taxon>Bacillota</taxon>
        <taxon>Bacilli</taxon>
        <taxon>Bacillales</taxon>
        <taxon>Paenibacillaceae</taxon>
        <taxon>Paenibacillus</taxon>
    </lineage>
</organism>
<name>A0ABN8U4Q3_9BACL</name>
<accession>A0ABN8U4Q3</accession>
<evidence type="ECO:0000313" key="2">
    <source>
        <dbReference type="Proteomes" id="UP001154322"/>
    </source>
</evidence>
<keyword evidence="2" id="KW-1185">Reference proteome</keyword>
<protein>
    <submittedName>
        <fullName evidence="1">YolD-like family protein</fullName>
    </submittedName>
</protein>